<dbReference type="PROSITE" id="PS50005">
    <property type="entry name" value="TPR"/>
    <property type="match status" value="1"/>
</dbReference>
<dbReference type="Gene3D" id="3.30.70.1230">
    <property type="entry name" value="Nucleotide cyclase"/>
    <property type="match status" value="1"/>
</dbReference>
<protein>
    <submittedName>
        <fullName evidence="4">Adenylate/guanylate cyclase domain-containing protein</fullName>
    </submittedName>
</protein>
<dbReference type="SUPFAM" id="SSF48452">
    <property type="entry name" value="TPR-like"/>
    <property type="match status" value="1"/>
</dbReference>
<dbReference type="PANTHER" id="PTHR43081:SF1">
    <property type="entry name" value="ADENYLATE CYCLASE, TERMINAL-DIFFERENTIATION SPECIFIC"/>
    <property type="match status" value="1"/>
</dbReference>
<dbReference type="GO" id="GO:0006171">
    <property type="term" value="P:cAMP biosynthetic process"/>
    <property type="evidence" value="ECO:0007669"/>
    <property type="project" value="TreeGrafter"/>
</dbReference>
<comment type="caution">
    <text evidence="4">The sequence shown here is derived from an EMBL/GenBank/DDBJ whole genome shotgun (WGS) entry which is preliminary data.</text>
</comment>
<reference evidence="4 5" key="1">
    <citation type="journal article" date="2018" name="ACS Chem. Biol.">
        <title>Ketoreductase domain dysfunction expands chemodiversity: malyngamide biosynthesis in the cyanobacterium Okeania hirsuta.</title>
        <authorList>
            <person name="Moss N.A."/>
            <person name="Leao T."/>
            <person name="Rankin M."/>
            <person name="McCullough T.M."/>
            <person name="Qu P."/>
            <person name="Korobeynikov A."/>
            <person name="Smith J.L."/>
            <person name="Gerwick L."/>
            <person name="Gerwick W.H."/>
        </authorList>
    </citation>
    <scope>NUCLEOTIDE SEQUENCE [LARGE SCALE GENOMIC DNA]</scope>
    <source>
        <strain evidence="4 5">PAB10Feb10-1</strain>
    </source>
</reference>
<dbReference type="Proteomes" id="UP000269154">
    <property type="component" value="Unassembled WGS sequence"/>
</dbReference>
<evidence type="ECO:0000256" key="1">
    <source>
        <dbReference type="ARBA" id="ARBA00005381"/>
    </source>
</evidence>
<dbReference type="AlphaFoldDB" id="A0A3N6P221"/>
<dbReference type="RefSeq" id="WP_124146603.1">
    <property type="nucleotide sequence ID" value="NZ_CAWOKI010000180.1"/>
</dbReference>
<evidence type="ECO:0000259" key="3">
    <source>
        <dbReference type="PROSITE" id="PS50125"/>
    </source>
</evidence>
<dbReference type="InterPro" id="IPR001054">
    <property type="entry name" value="A/G_cyclase"/>
</dbReference>
<evidence type="ECO:0000256" key="2">
    <source>
        <dbReference type="PROSITE-ProRule" id="PRU00339"/>
    </source>
</evidence>
<dbReference type="InterPro" id="IPR019734">
    <property type="entry name" value="TPR_rpt"/>
</dbReference>
<gene>
    <name evidence="4" type="ORF">D5R40_26575</name>
</gene>
<dbReference type="PANTHER" id="PTHR43081">
    <property type="entry name" value="ADENYLATE CYCLASE, TERMINAL-DIFFERENTIATION SPECIFIC-RELATED"/>
    <property type="match status" value="1"/>
</dbReference>
<dbReference type="InterPro" id="IPR029787">
    <property type="entry name" value="Nucleotide_cyclase"/>
</dbReference>
<name>A0A3N6P221_9CYAN</name>
<dbReference type="GO" id="GO:0035556">
    <property type="term" value="P:intracellular signal transduction"/>
    <property type="evidence" value="ECO:0007669"/>
    <property type="project" value="InterPro"/>
</dbReference>
<proteinExistence type="inferred from homology"/>
<dbReference type="InterPro" id="IPR050697">
    <property type="entry name" value="Adenylyl/Guanylyl_Cyclase_3/4"/>
</dbReference>
<dbReference type="SMART" id="SM00044">
    <property type="entry name" value="CYCc"/>
    <property type="match status" value="1"/>
</dbReference>
<dbReference type="Pfam" id="PF00211">
    <property type="entry name" value="Guanylate_cyc"/>
    <property type="match status" value="1"/>
</dbReference>
<comment type="similarity">
    <text evidence="1">Belongs to the adenylyl cyclase class-3 family.</text>
</comment>
<dbReference type="SUPFAM" id="SSF55073">
    <property type="entry name" value="Nucleotide cyclase"/>
    <property type="match status" value="1"/>
</dbReference>
<dbReference type="EMBL" id="RCBY01000230">
    <property type="protein sequence ID" value="RQH27753.1"/>
    <property type="molecule type" value="Genomic_DNA"/>
</dbReference>
<dbReference type="CDD" id="cd07302">
    <property type="entry name" value="CHD"/>
    <property type="match status" value="1"/>
</dbReference>
<feature type="repeat" description="TPR" evidence="2">
    <location>
        <begin position="246"/>
        <end position="279"/>
    </location>
</feature>
<dbReference type="InterPro" id="IPR011990">
    <property type="entry name" value="TPR-like_helical_dom_sf"/>
</dbReference>
<sequence>MNQELLQVNLDLKKALEAELKLTAATTKFVPHQFLSLMGYQNITDVKLGDSVEHKMSVLFADIRNFTTILETMTPEESFKFINGYLSRMEPVIIENQGFIDKYIGDAIMALFGGKVDDAVHAAISMLKRLHEYNKTRQRPERLPLKIGIGINTGDLILGTVGGSQRIDGTVVGDTVNLASRLEQLTKQYDVSLLISNYTFISLENPGKYSIRLIDRVKVKGKAKMVTVFEVFDTEPPECLEGKKITKHLFEKAIIFYYQEKLSQAAQLFQDCLNQNPNDRVARIYLERCQKSES</sequence>
<evidence type="ECO:0000313" key="5">
    <source>
        <dbReference type="Proteomes" id="UP000269154"/>
    </source>
</evidence>
<accession>A0A3N6P221</accession>
<keyword evidence="2" id="KW-0802">TPR repeat</keyword>
<dbReference type="OrthoDB" id="337251at2"/>
<keyword evidence="5" id="KW-1185">Reference proteome</keyword>
<dbReference type="PROSITE" id="PS50125">
    <property type="entry name" value="GUANYLATE_CYCLASE_2"/>
    <property type="match status" value="1"/>
</dbReference>
<evidence type="ECO:0000313" key="4">
    <source>
        <dbReference type="EMBL" id="RQH27753.1"/>
    </source>
</evidence>
<organism evidence="4 5">
    <name type="scientific">Okeania hirsuta</name>
    <dbReference type="NCBI Taxonomy" id="1458930"/>
    <lineage>
        <taxon>Bacteria</taxon>
        <taxon>Bacillati</taxon>
        <taxon>Cyanobacteriota</taxon>
        <taxon>Cyanophyceae</taxon>
        <taxon>Oscillatoriophycideae</taxon>
        <taxon>Oscillatoriales</taxon>
        <taxon>Microcoleaceae</taxon>
        <taxon>Okeania</taxon>
    </lineage>
</organism>
<dbReference type="GO" id="GO:0004016">
    <property type="term" value="F:adenylate cyclase activity"/>
    <property type="evidence" value="ECO:0007669"/>
    <property type="project" value="UniProtKB-ARBA"/>
</dbReference>
<feature type="domain" description="Guanylate cyclase" evidence="3">
    <location>
        <begin position="57"/>
        <end position="183"/>
    </location>
</feature>